<feature type="signal peptide" evidence="1">
    <location>
        <begin position="1"/>
        <end position="23"/>
    </location>
</feature>
<dbReference type="Pfam" id="PF18998">
    <property type="entry name" value="Flg_new_2"/>
    <property type="match status" value="6"/>
</dbReference>
<dbReference type="InterPro" id="IPR000601">
    <property type="entry name" value="PKD_dom"/>
</dbReference>
<dbReference type="Gene3D" id="2.60.40.10">
    <property type="entry name" value="Immunoglobulins"/>
    <property type="match status" value="1"/>
</dbReference>
<dbReference type="Pfam" id="PF07995">
    <property type="entry name" value="GSDH"/>
    <property type="match status" value="1"/>
</dbReference>
<dbReference type="NCBIfam" id="TIGR02543">
    <property type="entry name" value="List_Bact_rpt"/>
    <property type="match status" value="2"/>
</dbReference>
<dbReference type="EMBL" id="JAAVTK010000002">
    <property type="protein sequence ID" value="NKI88635.1"/>
    <property type="molecule type" value="Genomic_DNA"/>
</dbReference>
<protein>
    <submittedName>
        <fullName evidence="3">Repeat protein (TIGR02543 family)</fullName>
    </submittedName>
</protein>
<evidence type="ECO:0000313" key="4">
    <source>
        <dbReference type="Proteomes" id="UP000717634"/>
    </source>
</evidence>
<evidence type="ECO:0000259" key="2">
    <source>
        <dbReference type="PROSITE" id="PS50093"/>
    </source>
</evidence>
<dbReference type="Gene3D" id="2.120.10.30">
    <property type="entry name" value="TolB, C-terminal domain"/>
    <property type="match status" value="1"/>
</dbReference>
<keyword evidence="1" id="KW-0732">Signal</keyword>
<proteinExistence type="predicted"/>
<dbReference type="InterPro" id="IPR011042">
    <property type="entry name" value="6-blade_b-propeller_TolB-like"/>
</dbReference>
<organism evidence="3 4">
    <name type="scientific">Hymenobacter artigasi</name>
    <dbReference type="NCBI Taxonomy" id="2719616"/>
    <lineage>
        <taxon>Bacteria</taxon>
        <taxon>Pseudomonadati</taxon>
        <taxon>Bacteroidota</taxon>
        <taxon>Cytophagia</taxon>
        <taxon>Cytophagales</taxon>
        <taxon>Hymenobacteraceae</taxon>
        <taxon>Hymenobacter</taxon>
    </lineage>
</organism>
<dbReference type="PROSITE" id="PS50093">
    <property type="entry name" value="PKD"/>
    <property type="match status" value="1"/>
</dbReference>
<feature type="chain" id="PRO_5046207110" evidence="1">
    <location>
        <begin position="24"/>
        <end position="1632"/>
    </location>
</feature>
<dbReference type="InterPro" id="IPR013783">
    <property type="entry name" value="Ig-like_fold"/>
</dbReference>
<accession>A0ABX1HF24</accession>
<evidence type="ECO:0000313" key="3">
    <source>
        <dbReference type="EMBL" id="NKI88635.1"/>
    </source>
</evidence>
<dbReference type="SMART" id="SM00089">
    <property type="entry name" value="PKD"/>
    <property type="match status" value="1"/>
</dbReference>
<dbReference type="SUPFAM" id="SSF49299">
    <property type="entry name" value="PKD domain"/>
    <property type="match status" value="1"/>
</dbReference>
<evidence type="ECO:0000256" key="1">
    <source>
        <dbReference type="SAM" id="SignalP"/>
    </source>
</evidence>
<dbReference type="CDD" id="cd00146">
    <property type="entry name" value="PKD"/>
    <property type="match status" value="1"/>
</dbReference>
<name>A0ABX1HF24_9BACT</name>
<dbReference type="InterPro" id="IPR011041">
    <property type="entry name" value="Quinoprot_gluc/sorb_DH_b-prop"/>
</dbReference>
<dbReference type="Proteomes" id="UP000717634">
    <property type="component" value="Unassembled WGS sequence"/>
</dbReference>
<dbReference type="Pfam" id="PF18911">
    <property type="entry name" value="PKD_4"/>
    <property type="match status" value="1"/>
</dbReference>
<gene>
    <name evidence="3" type="ORF">HBN54_001222</name>
</gene>
<keyword evidence="4" id="KW-1185">Reference proteome</keyword>
<feature type="domain" description="PKD" evidence="2">
    <location>
        <begin position="531"/>
        <end position="617"/>
    </location>
</feature>
<reference evidence="3 4" key="1">
    <citation type="submission" date="2020-03" db="EMBL/GenBank/DDBJ databases">
        <title>Genomic Encyclopedia of Type Strains, Phase IV (KMG-V): Genome sequencing to study the core and pangenomes of soil and plant-associated prokaryotes.</title>
        <authorList>
            <person name="Whitman W."/>
        </authorList>
    </citation>
    <scope>NUCLEOTIDE SEQUENCE [LARGE SCALE GENOMIC DNA]</scope>
    <source>
        <strain evidence="3 4">1B</strain>
    </source>
</reference>
<dbReference type="InterPro" id="IPR012938">
    <property type="entry name" value="Glc/Sorbosone_DH"/>
</dbReference>
<sequence length="1632" mass="167767">MKSSLTGFLLAFLLVWCCGGVEAQTPPTGFTSTVVSSGWNEAVGLTFNSSGSKMFVWERPGKVWVVVNGQRQQLIDISPEVGAWEDQGLLGFALDPNFDANGYMYLLYVVDRHYLINFGTASYSATANDYYSATIGRLTRYTATPSGTGYTVNPASRKILIGTSKTNGIPSTFNGHVTAALQFGTDGTLLVVTGDGAHPYPDFGAWTASYAPQALADGIITAKEDVGSLRAQLVDCYNGKILRIDPSNGNGVASNPYYDAANPGAPRSKVWALGLRNPFRVSIKPGTGSTDPSVGNPGTIYLGDVGAASWEEVDVVTGPRQNFGWPLFEGLTAYDAFTTSNVYNRDAPNPLYNTGGCTKQFFYFQDLIKQATPTGTATFPNSCNTGQTVPGSIPTFVHVRPLVDWGHGAGPSRTGTFSGSTATTSNLGAAGSPVAGSQFGGSASTGGVFYPYADFPVQYRNTYFFGDYVGGWIRNLTVNSSNQPSAVGDFVPGGAVPVAFATSPGETGLFYVNFYPSEIRKISYVTTASPPVAVATSNKTYGPGPLTVQLTGSNSTDPNGSPLTYSWNFGDGTAPSAAANPSHTFSPPTAAPANYTVTLTVTNAQGLSNQASLTISANNTPPQVTITSPAAGTVYPLTGNTTYQLRATVVDNEQSGHLLSYQWQTILHHASHEHPDPVDTTRQTSTIIVPYGCGAETYYYRILLTVTDAGGLATTKEVRLDPNCNATSFTLVDADADVDIQALTNGAILNLATLPTRNLNIRANANPGTTGSVVFALSGAQTQNQTESVVPYALFSDVNGDYNPWTPPVGNYTLLATPYSGSGGSGTPGAALSISFSVTDSGTPGPFTLTTAVFGSGTITKSPNQATYANGTSVTLTATPAAGFAFTGWSGAATGTANPLSVTMNANKNITATFTATTAGQSVASYTLINADTNADIQLLTAGTTLNLATLPTRNLNVRANTNPGTVGSVVFALSGAQIQNQTETVVPYALFSDNGGVYNAWTPAVGSYSLTATPYTAASGGGTAGTPLTISFSVIDQAGTTYTLTTSTVGTGTVTRNPNAASYASGSTVSLTATPGAGFTFTGWSGDATGTANPLSVTMTANKNITATFTATTPTSYTLAVSSVGTGTVAKNPDAASYASGTSVTLTATAGAGYQFSGWSGDATGTTNPLSVTMTANKNITATFTAVSPTTYTLTTSTVGTGTVTKNPNQATYASGSTVSLTATAGTGFAFTGWSGDATGTTNPLSVTMTANKNITATFTATATYTLTVAVSGSGTVTKTPNQPSYASGSTVSLQATPAAGYKFNGWSGAATSTANPLSVTMTANKSITATFVATTTSYTLTTAVFGSGTITKSPNQSTYLSGSTVTLTATPAVGYAFTGWSGGATGTVNPLSVTMTANKSINATFTANAPQVTSLTLINADTDLDLQALTTGAVLNLATLPTPNLTIRANTSPATVGSVLFVLGGTQAVSHNENLLPYALFGDSNGDYNPWTPAIAVGSYTLTVTPYTAADNGGTAGTPLSISFTVTNQAARVAAATAATPARAGLVQTATAYPNPSADGRFFLRLPEALQGAVHYRLLTALGATLATGTLAAEAPVQRLDFTHEINAAGLYYLLLENNHAAARLKLLRQ</sequence>
<dbReference type="InterPro" id="IPR044060">
    <property type="entry name" value="Bacterial_rp_domain"/>
</dbReference>
<dbReference type="InterPro" id="IPR035986">
    <property type="entry name" value="PKD_dom_sf"/>
</dbReference>
<comment type="caution">
    <text evidence="3">The sequence shown here is derived from an EMBL/GenBank/DDBJ whole genome shotgun (WGS) entry which is preliminary data.</text>
</comment>
<dbReference type="PANTHER" id="PTHR19328:SF13">
    <property type="entry name" value="HIPL1 PROTEIN"/>
    <property type="match status" value="1"/>
</dbReference>
<dbReference type="SUPFAM" id="SSF50952">
    <property type="entry name" value="Soluble quinoprotein glucose dehydrogenase"/>
    <property type="match status" value="1"/>
</dbReference>
<dbReference type="InterPro" id="IPR013378">
    <property type="entry name" value="InlB-like_B-rpt"/>
</dbReference>
<dbReference type="InterPro" id="IPR022409">
    <property type="entry name" value="PKD/Chitinase_dom"/>
</dbReference>
<dbReference type="PANTHER" id="PTHR19328">
    <property type="entry name" value="HEDGEHOG-INTERACTING PROTEIN"/>
    <property type="match status" value="1"/>
</dbReference>
<dbReference type="RefSeq" id="WP_168672241.1">
    <property type="nucleotide sequence ID" value="NZ_JAAVTK010000002.1"/>
</dbReference>